<reference evidence="1" key="1">
    <citation type="submission" date="2020-07" db="EMBL/GenBank/DDBJ databases">
        <title>Huge and variable diversity of episymbiotic CPR bacteria and DPANN archaea in groundwater ecosystems.</title>
        <authorList>
            <person name="He C.Y."/>
            <person name="Keren R."/>
            <person name="Whittaker M."/>
            <person name="Farag I.F."/>
            <person name="Doudna J."/>
            <person name="Cate J.H.D."/>
            <person name="Banfield J.F."/>
        </authorList>
    </citation>
    <scope>NUCLEOTIDE SEQUENCE</scope>
    <source>
        <strain evidence="1">NC_groundwater_672_Ag_B-0.1um_62_36</strain>
    </source>
</reference>
<name>A0A932CPK4_UNCTE</name>
<gene>
    <name evidence="1" type="ORF">HYY20_09880</name>
</gene>
<proteinExistence type="predicted"/>
<dbReference type="AlphaFoldDB" id="A0A932CPK4"/>
<comment type="caution">
    <text evidence="1">The sequence shown here is derived from an EMBL/GenBank/DDBJ whole genome shotgun (WGS) entry which is preliminary data.</text>
</comment>
<evidence type="ECO:0008006" key="3">
    <source>
        <dbReference type="Google" id="ProtNLM"/>
    </source>
</evidence>
<sequence>ANAPFVQGIVGINSVKLPVVGPEGEEVLPGRAESGICGAGIWLCGLDFVRKVAEIRRRERYNFVLVGVGGVMTPEDIQAHLAQGADAVQSCTGAMWDPYLAQAWHDRGAGSRMSHPCE</sequence>
<feature type="non-terminal residue" evidence="1">
    <location>
        <position position="1"/>
    </location>
</feature>
<organism evidence="1 2">
    <name type="scientific">Tectimicrobiota bacterium</name>
    <dbReference type="NCBI Taxonomy" id="2528274"/>
    <lineage>
        <taxon>Bacteria</taxon>
        <taxon>Pseudomonadati</taxon>
        <taxon>Nitrospinota/Tectimicrobiota group</taxon>
        <taxon>Candidatus Tectimicrobiota</taxon>
    </lineage>
</organism>
<dbReference type="EMBL" id="JACPRF010000299">
    <property type="protein sequence ID" value="MBI2877178.1"/>
    <property type="molecule type" value="Genomic_DNA"/>
</dbReference>
<dbReference type="SUPFAM" id="SSF51395">
    <property type="entry name" value="FMN-linked oxidoreductases"/>
    <property type="match status" value="1"/>
</dbReference>
<dbReference type="Gene3D" id="3.20.20.70">
    <property type="entry name" value="Aldolase class I"/>
    <property type="match status" value="1"/>
</dbReference>
<evidence type="ECO:0000313" key="2">
    <source>
        <dbReference type="Proteomes" id="UP000769766"/>
    </source>
</evidence>
<dbReference type="Proteomes" id="UP000769766">
    <property type="component" value="Unassembled WGS sequence"/>
</dbReference>
<evidence type="ECO:0000313" key="1">
    <source>
        <dbReference type="EMBL" id="MBI2877178.1"/>
    </source>
</evidence>
<protein>
    <recommendedName>
        <fullName evidence="3">Dihydroorotate dehydrogenase domain-containing protein</fullName>
    </recommendedName>
</protein>
<dbReference type="InterPro" id="IPR013785">
    <property type="entry name" value="Aldolase_TIM"/>
</dbReference>
<accession>A0A932CPK4</accession>